<reference evidence="2" key="1">
    <citation type="submission" date="2021-06" db="EMBL/GenBank/DDBJ databases">
        <authorList>
            <person name="Hodson N. C."/>
            <person name="Mongue J. A."/>
            <person name="Jaron S. K."/>
        </authorList>
    </citation>
    <scope>NUCLEOTIDE SEQUENCE</scope>
</reference>
<organism evidence="2 3">
    <name type="scientific">Allacma fusca</name>
    <dbReference type="NCBI Taxonomy" id="39272"/>
    <lineage>
        <taxon>Eukaryota</taxon>
        <taxon>Metazoa</taxon>
        <taxon>Ecdysozoa</taxon>
        <taxon>Arthropoda</taxon>
        <taxon>Hexapoda</taxon>
        <taxon>Collembola</taxon>
        <taxon>Symphypleona</taxon>
        <taxon>Sminthuridae</taxon>
        <taxon>Allacma</taxon>
    </lineage>
</organism>
<dbReference type="EMBL" id="CAJVCH010360972">
    <property type="protein sequence ID" value="CAG7816102.1"/>
    <property type="molecule type" value="Genomic_DNA"/>
</dbReference>
<evidence type="ECO:0000313" key="2">
    <source>
        <dbReference type="EMBL" id="CAG7816102.1"/>
    </source>
</evidence>
<keyword evidence="3" id="KW-1185">Reference proteome</keyword>
<protein>
    <submittedName>
        <fullName evidence="2">Uncharacterized protein</fullName>
    </submittedName>
</protein>
<evidence type="ECO:0000313" key="3">
    <source>
        <dbReference type="Proteomes" id="UP000708208"/>
    </source>
</evidence>
<sequence>MQTAETKPEREQTPPGRDFRRLQMSQTNLAVPQRAAILEISFLSGAVSG</sequence>
<accession>A0A8J2PB44</accession>
<proteinExistence type="predicted"/>
<dbReference type="Proteomes" id="UP000708208">
    <property type="component" value="Unassembled WGS sequence"/>
</dbReference>
<gene>
    <name evidence="2" type="ORF">AFUS01_LOCUS26736</name>
</gene>
<feature type="non-terminal residue" evidence="2">
    <location>
        <position position="1"/>
    </location>
</feature>
<comment type="caution">
    <text evidence="2">The sequence shown here is derived from an EMBL/GenBank/DDBJ whole genome shotgun (WGS) entry which is preliminary data.</text>
</comment>
<name>A0A8J2PB44_9HEXA</name>
<evidence type="ECO:0000256" key="1">
    <source>
        <dbReference type="SAM" id="MobiDB-lite"/>
    </source>
</evidence>
<dbReference type="AlphaFoldDB" id="A0A8J2PB44"/>
<feature type="region of interest" description="Disordered" evidence="1">
    <location>
        <begin position="1"/>
        <end position="20"/>
    </location>
</feature>